<dbReference type="Pfam" id="PF00884">
    <property type="entry name" value="Sulfatase"/>
    <property type="match status" value="1"/>
</dbReference>
<gene>
    <name evidence="8" type="ORF">V1264_004527</name>
</gene>
<dbReference type="InterPro" id="IPR035874">
    <property type="entry name" value="IDS"/>
</dbReference>
<keyword evidence="4" id="KW-0732">Signal</keyword>
<feature type="domain" description="Sulfatase N-terminal" evidence="7">
    <location>
        <begin position="66"/>
        <end position="454"/>
    </location>
</feature>
<accession>A0AAN9B2C5</accession>
<dbReference type="PANTHER" id="PTHR45953:SF1">
    <property type="entry name" value="IDURONATE 2-SULFATASE"/>
    <property type="match status" value="1"/>
</dbReference>
<dbReference type="GO" id="GO:0046872">
    <property type="term" value="F:metal ion binding"/>
    <property type="evidence" value="ECO:0007669"/>
    <property type="project" value="UniProtKB-KW"/>
</dbReference>
<dbReference type="SUPFAM" id="SSF53649">
    <property type="entry name" value="Alkaline phosphatase-like"/>
    <property type="match status" value="1"/>
</dbReference>
<dbReference type="PROSITE" id="PS00149">
    <property type="entry name" value="SULFATASE_2"/>
    <property type="match status" value="1"/>
</dbReference>
<protein>
    <recommendedName>
        <fullName evidence="7">Sulfatase N-terminal domain-containing protein</fullName>
    </recommendedName>
</protein>
<comment type="cofactor">
    <cofactor evidence="1">
        <name>Ca(2+)</name>
        <dbReference type="ChEBI" id="CHEBI:29108"/>
    </cofactor>
</comment>
<dbReference type="Proteomes" id="UP001374579">
    <property type="component" value="Unassembled WGS sequence"/>
</dbReference>
<keyword evidence="5" id="KW-0378">Hydrolase</keyword>
<proteinExistence type="inferred from homology"/>
<dbReference type="CDD" id="cd16030">
    <property type="entry name" value="iduronate-2-sulfatase"/>
    <property type="match status" value="1"/>
</dbReference>
<dbReference type="Gene3D" id="3.40.720.10">
    <property type="entry name" value="Alkaline Phosphatase, subunit A"/>
    <property type="match status" value="1"/>
</dbReference>
<evidence type="ECO:0000313" key="8">
    <source>
        <dbReference type="EMBL" id="KAK7097572.1"/>
    </source>
</evidence>
<evidence type="ECO:0000256" key="6">
    <source>
        <dbReference type="ARBA" id="ARBA00022837"/>
    </source>
</evidence>
<evidence type="ECO:0000256" key="4">
    <source>
        <dbReference type="ARBA" id="ARBA00022729"/>
    </source>
</evidence>
<dbReference type="AlphaFoldDB" id="A0AAN9B2C5"/>
<keyword evidence="6" id="KW-0106">Calcium</keyword>
<sequence>MGCYLKAKTIQGPERTIAAYILRSTGMKMLFRVEFGLCACILFTVTSSVSGRQDPVSEWKSASSRPNVLFLVVDDLRPKLGCYGETNMVTPNIDQLAASSVRFDRAYVQFALCGPSRTSFLTSRRPESTRVFNLYTYWRDVAGNYTTLPQHFKQSGYITQSVGKVFHPGKSSGGDDDYPLSWTNKPYHGDKGGNSGYKNNSEQCPGPDGKLHDYAVCPVNVSQTPHKILEDIDLADFSVDFLKNYRHKYQDQPFFFAVGFHKPHLIWKYPVEYEALYPLTHITLPKDKTKPEGMPPVAWYTCTGLREHQDIMDVNFPFPYGPLPDDMILKIRQAYSASTSYVDAQIGRVLSALDQYGYANNTIITFIGDHGWNLGEHGEWCKQTNFELAVRIPYLVHVPNVTSRFRQRGHNFPFIDALHPKQVQKVSDAGLHLSTDVIVEAVDLYPTISELAGVDVPSRCPLNGYNTAFCTEGSSLVSILKNLTTAAPVQWENIAYSQYPRWSPDPHKGSPSVTIMGYTLRNPEYRYTEWVYYNHTAYTMDWTQLYGRELYVHTTDPAEDNNVAAQSAYQAVVEQLSKQLHQGIENRE</sequence>
<keyword evidence="9" id="KW-1185">Reference proteome</keyword>
<evidence type="ECO:0000256" key="3">
    <source>
        <dbReference type="ARBA" id="ARBA00022723"/>
    </source>
</evidence>
<dbReference type="EMBL" id="JBAMIC010000013">
    <property type="protein sequence ID" value="KAK7097572.1"/>
    <property type="molecule type" value="Genomic_DNA"/>
</dbReference>
<reference evidence="8 9" key="1">
    <citation type="submission" date="2024-02" db="EMBL/GenBank/DDBJ databases">
        <title>Chromosome-scale genome assembly of the rough periwinkle Littorina saxatilis.</title>
        <authorList>
            <person name="De Jode A."/>
            <person name="Faria R."/>
            <person name="Formenti G."/>
            <person name="Sims Y."/>
            <person name="Smith T.P."/>
            <person name="Tracey A."/>
            <person name="Wood J.M.D."/>
            <person name="Zagrodzka Z.B."/>
            <person name="Johannesson K."/>
            <person name="Butlin R.K."/>
            <person name="Leder E.H."/>
        </authorList>
    </citation>
    <scope>NUCLEOTIDE SEQUENCE [LARGE SCALE GENOMIC DNA]</scope>
    <source>
        <strain evidence="8">Snail1</strain>
        <tissue evidence="8">Muscle</tissue>
    </source>
</reference>
<dbReference type="InterPro" id="IPR000917">
    <property type="entry name" value="Sulfatase_N"/>
</dbReference>
<dbReference type="GO" id="GO:0005737">
    <property type="term" value="C:cytoplasm"/>
    <property type="evidence" value="ECO:0007669"/>
    <property type="project" value="TreeGrafter"/>
</dbReference>
<evidence type="ECO:0000256" key="2">
    <source>
        <dbReference type="ARBA" id="ARBA00008779"/>
    </source>
</evidence>
<name>A0AAN9B2C5_9CAEN</name>
<comment type="caution">
    <text evidence="8">The sequence shown here is derived from an EMBL/GenBank/DDBJ whole genome shotgun (WGS) entry which is preliminary data.</text>
</comment>
<dbReference type="PANTHER" id="PTHR45953">
    <property type="entry name" value="IDURONATE 2-SULFATASE"/>
    <property type="match status" value="1"/>
</dbReference>
<dbReference type="InterPro" id="IPR017850">
    <property type="entry name" value="Alkaline_phosphatase_core_sf"/>
</dbReference>
<evidence type="ECO:0000259" key="7">
    <source>
        <dbReference type="Pfam" id="PF00884"/>
    </source>
</evidence>
<keyword evidence="3" id="KW-0479">Metal-binding</keyword>
<organism evidence="8 9">
    <name type="scientific">Littorina saxatilis</name>
    <dbReference type="NCBI Taxonomy" id="31220"/>
    <lineage>
        <taxon>Eukaryota</taxon>
        <taxon>Metazoa</taxon>
        <taxon>Spiralia</taxon>
        <taxon>Lophotrochozoa</taxon>
        <taxon>Mollusca</taxon>
        <taxon>Gastropoda</taxon>
        <taxon>Caenogastropoda</taxon>
        <taxon>Littorinimorpha</taxon>
        <taxon>Littorinoidea</taxon>
        <taxon>Littorinidae</taxon>
        <taxon>Littorina</taxon>
    </lineage>
</organism>
<evidence type="ECO:0000313" key="9">
    <source>
        <dbReference type="Proteomes" id="UP001374579"/>
    </source>
</evidence>
<evidence type="ECO:0000256" key="1">
    <source>
        <dbReference type="ARBA" id="ARBA00001913"/>
    </source>
</evidence>
<dbReference type="GO" id="GO:0004423">
    <property type="term" value="F:iduronate-2-sulfatase activity"/>
    <property type="evidence" value="ECO:0007669"/>
    <property type="project" value="InterPro"/>
</dbReference>
<comment type="similarity">
    <text evidence="2">Belongs to the sulfatase family.</text>
</comment>
<evidence type="ECO:0000256" key="5">
    <source>
        <dbReference type="ARBA" id="ARBA00022801"/>
    </source>
</evidence>
<dbReference type="InterPro" id="IPR024607">
    <property type="entry name" value="Sulfatase_CS"/>
</dbReference>